<evidence type="ECO:0000256" key="7">
    <source>
        <dbReference type="SAM" id="Phobius"/>
    </source>
</evidence>
<dbReference type="Pfam" id="PF00059">
    <property type="entry name" value="Lectin_C"/>
    <property type="match status" value="1"/>
</dbReference>
<reference evidence="9" key="1">
    <citation type="submission" date="2025-08" db="UniProtKB">
        <authorList>
            <consortium name="Ensembl"/>
        </authorList>
    </citation>
    <scope>IDENTIFICATION</scope>
</reference>
<dbReference type="PANTHER" id="PTHR14789:SF2">
    <property type="entry name" value="LAYILIN"/>
    <property type="match status" value="1"/>
</dbReference>
<evidence type="ECO:0000313" key="10">
    <source>
        <dbReference type="Proteomes" id="UP000261380"/>
    </source>
</evidence>
<evidence type="ECO:0000256" key="6">
    <source>
        <dbReference type="ARBA" id="ARBA00023136"/>
    </source>
</evidence>
<dbReference type="PROSITE" id="PS50041">
    <property type="entry name" value="C_TYPE_LECTIN_2"/>
    <property type="match status" value="1"/>
</dbReference>
<dbReference type="GO" id="GO:0005540">
    <property type="term" value="F:hyaluronic acid binding"/>
    <property type="evidence" value="ECO:0007669"/>
    <property type="project" value="TreeGrafter"/>
</dbReference>
<keyword evidence="2 7" id="KW-0812">Transmembrane</keyword>
<evidence type="ECO:0000259" key="8">
    <source>
        <dbReference type="PROSITE" id="PS50041"/>
    </source>
</evidence>
<evidence type="ECO:0000256" key="2">
    <source>
        <dbReference type="ARBA" id="ARBA00022692"/>
    </source>
</evidence>
<feature type="domain" description="C-type lectin" evidence="8">
    <location>
        <begin position="29"/>
        <end position="172"/>
    </location>
</feature>
<reference evidence="9" key="2">
    <citation type="submission" date="2025-09" db="UniProtKB">
        <authorList>
            <consortium name="Ensembl"/>
        </authorList>
    </citation>
    <scope>IDENTIFICATION</scope>
</reference>
<dbReference type="GeneTree" id="ENSGT00390000001844"/>
<dbReference type="SMART" id="SM00034">
    <property type="entry name" value="CLECT"/>
    <property type="match status" value="1"/>
</dbReference>
<dbReference type="Proteomes" id="UP000261380">
    <property type="component" value="Unplaced"/>
</dbReference>
<keyword evidence="10" id="KW-1185">Reference proteome</keyword>
<sequence length="321" mass="36968">MAILWYIVIKKKIFLSPSCLGQKICRRGTERPCYKASYIQDSRRRLTFEDARQSCRSEGGELLSIETESEQRLIETFIQKLKVGDGDFWIGLRRSPPHHRTGNNNPGCPSQYYWVDGSKAKYRNWNWDEPSCGSEMCVVLYHQPSAPADEEGHFLFKWNDDNCSCKNNFVCKYKEGELVELLPTYLDVSYILYATIPAMLLLLLLAAAGFFCYRQRKTESFPGRSKQLMPTAPSVSSIQGPYAFSDITKLPHAALDYRTHAEIMTKYSCPYSHDAQYPDYENVTCSEKETGFVTNDIYETARTQSRRCRSQDGWVENEIYG</sequence>
<keyword evidence="6 7" id="KW-0472">Membrane</keyword>
<organism evidence="9 10">
    <name type="scientific">Xiphophorus couchianus</name>
    <name type="common">Monterrey platyfish</name>
    <dbReference type="NCBI Taxonomy" id="32473"/>
    <lineage>
        <taxon>Eukaryota</taxon>
        <taxon>Metazoa</taxon>
        <taxon>Chordata</taxon>
        <taxon>Craniata</taxon>
        <taxon>Vertebrata</taxon>
        <taxon>Euteleostomi</taxon>
        <taxon>Actinopterygii</taxon>
        <taxon>Neopterygii</taxon>
        <taxon>Teleostei</taxon>
        <taxon>Neoteleostei</taxon>
        <taxon>Acanthomorphata</taxon>
        <taxon>Ovalentaria</taxon>
        <taxon>Atherinomorphae</taxon>
        <taxon>Cyprinodontiformes</taxon>
        <taxon>Poeciliidae</taxon>
        <taxon>Poeciliinae</taxon>
        <taxon>Xiphophorus</taxon>
    </lineage>
</organism>
<evidence type="ECO:0000256" key="4">
    <source>
        <dbReference type="ARBA" id="ARBA00022734"/>
    </source>
</evidence>
<keyword evidence="4" id="KW-0430">Lectin</keyword>
<dbReference type="GO" id="GO:0030246">
    <property type="term" value="F:carbohydrate binding"/>
    <property type="evidence" value="ECO:0007669"/>
    <property type="project" value="UniProtKB-KW"/>
</dbReference>
<dbReference type="FunFam" id="3.10.100.10:FF:000006">
    <property type="entry name" value="Layilin b"/>
    <property type="match status" value="1"/>
</dbReference>
<protein>
    <submittedName>
        <fullName evidence="9">Layilin b</fullName>
    </submittedName>
</protein>
<name>A0A3B5M0V1_9TELE</name>
<dbReference type="GO" id="GO:0016020">
    <property type="term" value="C:membrane"/>
    <property type="evidence" value="ECO:0007669"/>
    <property type="project" value="UniProtKB-SubCell"/>
</dbReference>
<accession>A0A3B5M0V1</accession>
<keyword evidence="5 7" id="KW-1133">Transmembrane helix</keyword>
<evidence type="ECO:0000256" key="1">
    <source>
        <dbReference type="ARBA" id="ARBA00004479"/>
    </source>
</evidence>
<evidence type="ECO:0000256" key="5">
    <source>
        <dbReference type="ARBA" id="ARBA00022989"/>
    </source>
</evidence>
<dbReference type="InterPro" id="IPR001304">
    <property type="entry name" value="C-type_lectin-like"/>
</dbReference>
<dbReference type="SUPFAM" id="SSF56436">
    <property type="entry name" value="C-type lectin-like"/>
    <property type="match status" value="1"/>
</dbReference>
<dbReference type="PANTHER" id="PTHR14789">
    <property type="entry name" value="CHONDROLECTIN VARIANT CHODLFDELTAE"/>
    <property type="match status" value="1"/>
</dbReference>
<dbReference type="Gene3D" id="3.10.100.10">
    <property type="entry name" value="Mannose-Binding Protein A, subunit A"/>
    <property type="match status" value="1"/>
</dbReference>
<keyword evidence="3" id="KW-0732">Signal</keyword>
<evidence type="ECO:0000313" key="9">
    <source>
        <dbReference type="Ensembl" id="ENSXCOP00000016880.1"/>
    </source>
</evidence>
<evidence type="ECO:0000256" key="3">
    <source>
        <dbReference type="ARBA" id="ARBA00022729"/>
    </source>
</evidence>
<dbReference type="Ensembl" id="ENSXCOT00000017097.1">
    <property type="protein sequence ID" value="ENSXCOP00000016880.1"/>
    <property type="gene ID" value="ENSXCOG00000012729.1"/>
</dbReference>
<dbReference type="InterPro" id="IPR051505">
    <property type="entry name" value="C-type_lectin_domain"/>
</dbReference>
<comment type="subcellular location">
    <subcellularLocation>
        <location evidence="1">Membrane</location>
        <topology evidence="1">Single-pass type I membrane protein</topology>
    </subcellularLocation>
</comment>
<feature type="transmembrane region" description="Helical" evidence="7">
    <location>
        <begin position="190"/>
        <end position="213"/>
    </location>
</feature>
<dbReference type="InterPro" id="IPR016187">
    <property type="entry name" value="CTDL_fold"/>
</dbReference>
<dbReference type="AlphaFoldDB" id="A0A3B5M0V1"/>
<dbReference type="InterPro" id="IPR016186">
    <property type="entry name" value="C-type_lectin-like/link_sf"/>
</dbReference>
<proteinExistence type="predicted"/>